<feature type="region of interest" description="Disordered" evidence="1">
    <location>
        <begin position="1"/>
        <end position="114"/>
    </location>
</feature>
<feature type="non-terminal residue" evidence="2">
    <location>
        <position position="114"/>
    </location>
</feature>
<feature type="compositionally biased region" description="Basic and acidic residues" evidence="1">
    <location>
        <begin position="42"/>
        <end position="60"/>
    </location>
</feature>
<keyword evidence="3" id="KW-1185">Reference proteome</keyword>
<dbReference type="InterPro" id="IPR008160">
    <property type="entry name" value="Collagen"/>
</dbReference>
<proteinExistence type="predicted"/>
<comment type="caution">
    <text evidence="2">The sequence shown here is derived from an EMBL/GenBank/DDBJ whole genome shotgun (WGS) entry which is preliminary data.</text>
</comment>
<sequence>EETSEENDAELILMKGPEGDRGDPGERGEPGSDGWPGQNGRKGPEGRHGKYGETGKEGKKGPQGQRGYPGYIRSITFSSMGSDNKGPGPNDQNQILIPPPRAGPPGPEGKPGMR</sequence>
<evidence type="ECO:0000313" key="3">
    <source>
        <dbReference type="Proteomes" id="UP001152795"/>
    </source>
</evidence>
<name>A0A6S7K2U6_PARCT</name>
<protein>
    <submittedName>
        <fullName evidence="2">Uncharacterized protein</fullName>
    </submittedName>
</protein>
<dbReference type="PANTHER" id="PTHR37456:SF6">
    <property type="entry name" value="COLLAGEN ALPHA-1(XXIII) CHAIN-LIKE ISOFORM X2"/>
    <property type="match status" value="1"/>
</dbReference>
<dbReference type="AlphaFoldDB" id="A0A6S7K2U6"/>
<reference evidence="2" key="1">
    <citation type="submission" date="2020-04" db="EMBL/GenBank/DDBJ databases">
        <authorList>
            <person name="Alioto T."/>
            <person name="Alioto T."/>
            <person name="Gomez Garrido J."/>
        </authorList>
    </citation>
    <scope>NUCLEOTIDE SEQUENCE</scope>
    <source>
        <strain evidence="2">A484AB</strain>
    </source>
</reference>
<feature type="compositionally biased region" description="Basic and acidic residues" evidence="1">
    <location>
        <begin position="17"/>
        <end position="30"/>
    </location>
</feature>
<evidence type="ECO:0000256" key="1">
    <source>
        <dbReference type="SAM" id="MobiDB-lite"/>
    </source>
</evidence>
<dbReference type="InterPro" id="IPR050938">
    <property type="entry name" value="Collagen_Structural_Proteins"/>
</dbReference>
<evidence type="ECO:0000313" key="2">
    <source>
        <dbReference type="EMBL" id="CAB4036070.1"/>
    </source>
</evidence>
<accession>A0A6S7K2U6</accession>
<feature type="non-terminal residue" evidence="2">
    <location>
        <position position="1"/>
    </location>
</feature>
<feature type="compositionally biased region" description="Pro residues" evidence="1">
    <location>
        <begin position="97"/>
        <end position="108"/>
    </location>
</feature>
<gene>
    <name evidence="2" type="ORF">PACLA_8A044121</name>
</gene>
<dbReference type="Proteomes" id="UP001152795">
    <property type="component" value="Unassembled WGS sequence"/>
</dbReference>
<dbReference type="Pfam" id="PF01391">
    <property type="entry name" value="Collagen"/>
    <property type="match status" value="1"/>
</dbReference>
<dbReference type="EMBL" id="CACRXK020021669">
    <property type="protein sequence ID" value="CAB4036070.1"/>
    <property type="molecule type" value="Genomic_DNA"/>
</dbReference>
<organism evidence="2 3">
    <name type="scientific">Paramuricea clavata</name>
    <name type="common">Red gorgonian</name>
    <name type="synonym">Violescent sea-whip</name>
    <dbReference type="NCBI Taxonomy" id="317549"/>
    <lineage>
        <taxon>Eukaryota</taxon>
        <taxon>Metazoa</taxon>
        <taxon>Cnidaria</taxon>
        <taxon>Anthozoa</taxon>
        <taxon>Octocorallia</taxon>
        <taxon>Malacalcyonacea</taxon>
        <taxon>Plexauridae</taxon>
        <taxon>Paramuricea</taxon>
    </lineage>
</organism>
<dbReference type="PANTHER" id="PTHR37456">
    <property type="entry name" value="SI:CH211-266K2.1"/>
    <property type="match status" value="1"/>
</dbReference>